<proteinExistence type="predicted"/>
<accession>A0A8J7YW81</accession>
<protein>
    <submittedName>
        <fullName evidence="1">Uncharacterized protein</fullName>
    </submittedName>
</protein>
<organism evidence="1 2">
    <name type="scientific">Myxacorys almedinensis A</name>
    <dbReference type="NCBI Taxonomy" id="2690445"/>
    <lineage>
        <taxon>Bacteria</taxon>
        <taxon>Bacillati</taxon>
        <taxon>Cyanobacteriota</taxon>
        <taxon>Cyanophyceae</taxon>
        <taxon>Leptolyngbyales</taxon>
        <taxon>Leptolyngbyaceae</taxon>
        <taxon>Myxacorys</taxon>
        <taxon>Myxacorys almedinensis</taxon>
    </lineage>
</organism>
<reference evidence="1" key="1">
    <citation type="submission" date="2019-12" db="EMBL/GenBank/DDBJ databases">
        <title>High-Quality draft genome sequences of three cyanobacteria isolated from the limestone walls of the Old Cathedral of Coimbra.</title>
        <authorList>
            <person name="Tiago I."/>
            <person name="Soares F."/>
            <person name="Portugal A."/>
        </authorList>
    </citation>
    <scope>NUCLEOTIDE SEQUENCE</scope>
    <source>
        <strain evidence="1">A</strain>
    </source>
</reference>
<keyword evidence="2" id="KW-1185">Reference proteome</keyword>
<dbReference type="Proteomes" id="UP000646053">
    <property type="component" value="Unassembled WGS sequence"/>
</dbReference>
<evidence type="ECO:0000313" key="2">
    <source>
        <dbReference type="Proteomes" id="UP000646053"/>
    </source>
</evidence>
<sequence length="49" mass="5717">MLRAEGVVGSVEVYDCRNCDLLEIETGDRIQENNMLGKKFRLRFLWLKG</sequence>
<dbReference type="AlphaFoldDB" id="A0A8J7YW81"/>
<comment type="caution">
    <text evidence="1">The sequence shown here is derived from an EMBL/GenBank/DDBJ whole genome shotgun (WGS) entry which is preliminary data.</text>
</comment>
<evidence type="ECO:0000313" key="1">
    <source>
        <dbReference type="EMBL" id="NDJ15749.1"/>
    </source>
</evidence>
<gene>
    <name evidence="1" type="ORF">GS601_00345</name>
</gene>
<dbReference type="EMBL" id="WVIE01000001">
    <property type="protein sequence ID" value="NDJ15749.1"/>
    <property type="molecule type" value="Genomic_DNA"/>
</dbReference>
<name>A0A8J7YW81_9CYAN</name>
<dbReference type="RefSeq" id="WP_162421163.1">
    <property type="nucleotide sequence ID" value="NZ_WVIE01000001.1"/>
</dbReference>